<keyword evidence="2" id="KW-1185">Reference proteome</keyword>
<name>A0ACC5RA17_9HYPH</name>
<comment type="caution">
    <text evidence="1">The sequence shown here is derived from an EMBL/GenBank/DDBJ whole genome shotgun (WGS) entry which is preliminary data.</text>
</comment>
<protein>
    <submittedName>
        <fullName evidence="1">Anti-sigma factor</fullName>
    </submittedName>
</protein>
<dbReference type="Proteomes" id="UP000616151">
    <property type="component" value="Unassembled WGS sequence"/>
</dbReference>
<sequence length="252" mass="27806">MTEPNHNEDWSLHAYADGEIAGSEGRALDERLAEDPEARAKVEAWRRQKAWLKEAFDPVLDEPVPAQIKAALRHRRGFTLSPWAIAAALALLIIGAGAGWFANLQMSAPQAKQFADLAIEAHEIYTHENRHAVEVAASDGDHLTTWLSKRIGQKLVVPDLTARGYTFMGGRLLAAGAQPAAQLMYEDQAKRRITIFVAANQTNKETAFLVTQKDNVTACYWLDGPLGFVIAGETGREDIVSLAHLVYQSFEM</sequence>
<dbReference type="EMBL" id="JAENHL010000008">
    <property type="protein sequence ID" value="MBK1869469.1"/>
    <property type="molecule type" value="Genomic_DNA"/>
</dbReference>
<evidence type="ECO:0000313" key="2">
    <source>
        <dbReference type="Proteomes" id="UP000616151"/>
    </source>
</evidence>
<proteinExistence type="predicted"/>
<evidence type="ECO:0000313" key="1">
    <source>
        <dbReference type="EMBL" id="MBK1869469.1"/>
    </source>
</evidence>
<organism evidence="1 2">
    <name type="scientific">Taklimakanibacter albus</name>
    <dbReference type="NCBI Taxonomy" id="2800327"/>
    <lineage>
        <taxon>Bacteria</taxon>
        <taxon>Pseudomonadati</taxon>
        <taxon>Pseudomonadota</taxon>
        <taxon>Alphaproteobacteria</taxon>
        <taxon>Hyphomicrobiales</taxon>
        <taxon>Aestuariivirgaceae</taxon>
        <taxon>Taklimakanibacter</taxon>
    </lineage>
</organism>
<gene>
    <name evidence="1" type="ORF">JHL16_24120</name>
</gene>
<accession>A0ACC5RA17</accession>
<reference evidence="1" key="1">
    <citation type="submission" date="2021-01" db="EMBL/GenBank/DDBJ databases">
        <authorList>
            <person name="Sun Q."/>
        </authorList>
    </citation>
    <scope>NUCLEOTIDE SEQUENCE</scope>
    <source>
        <strain evidence="1">YIM B02566</strain>
    </source>
</reference>